<evidence type="ECO:0000259" key="8">
    <source>
        <dbReference type="Pfam" id="PF01648"/>
    </source>
</evidence>
<dbReference type="GO" id="GO:0008897">
    <property type="term" value="F:holo-[acyl-carrier-protein] synthase activity"/>
    <property type="evidence" value="ECO:0007669"/>
    <property type="project" value="InterPro"/>
</dbReference>
<feature type="domain" description="4'-phosphopantetheinyl transferase" evidence="8">
    <location>
        <begin position="2"/>
        <end position="85"/>
    </location>
</feature>
<dbReference type="InterPro" id="IPR008278">
    <property type="entry name" value="4-PPantetheinyl_Trfase_dom"/>
</dbReference>
<accession>A0A381T831</accession>
<keyword evidence="1" id="KW-0444">Lipid biosynthesis</keyword>
<protein>
    <recommendedName>
        <fullName evidence="8">4'-phosphopantetheinyl transferase domain-containing protein</fullName>
    </recommendedName>
</protein>
<reference evidence="9" key="1">
    <citation type="submission" date="2018-05" db="EMBL/GenBank/DDBJ databases">
        <authorList>
            <person name="Lanie J.A."/>
            <person name="Ng W.-L."/>
            <person name="Kazmierczak K.M."/>
            <person name="Andrzejewski T.M."/>
            <person name="Davidsen T.M."/>
            <person name="Wayne K.J."/>
            <person name="Tettelin H."/>
            <person name="Glass J.I."/>
            <person name="Rusch D."/>
            <person name="Podicherti R."/>
            <person name="Tsui H.-C.T."/>
            <person name="Winkler M.E."/>
        </authorList>
    </citation>
    <scope>NUCLEOTIDE SEQUENCE</scope>
</reference>
<evidence type="ECO:0000313" key="9">
    <source>
        <dbReference type="EMBL" id="SVA11681.1"/>
    </source>
</evidence>
<dbReference type="SUPFAM" id="SSF56214">
    <property type="entry name" value="4'-phosphopantetheinyl transferase"/>
    <property type="match status" value="1"/>
</dbReference>
<name>A0A381T831_9ZZZZ</name>
<evidence type="ECO:0000256" key="5">
    <source>
        <dbReference type="ARBA" id="ARBA00022842"/>
    </source>
</evidence>
<dbReference type="GO" id="GO:0006633">
    <property type="term" value="P:fatty acid biosynthetic process"/>
    <property type="evidence" value="ECO:0007669"/>
    <property type="project" value="UniProtKB-KW"/>
</dbReference>
<dbReference type="InterPro" id="IPR004568">
    <property type="entry name" value="Ppantetheine-prot_Trfase_dom"/>
</dbReference>
<dbReference type="Gene3D" id="3.90.470.20">
    <property type="entry name" value="4'-phosphopantetheinyl transferase domain"/>
    <property type="match status" value="1"/>
</dbReference>
<dbReference type="AlphaFoldDB" id="A0A381T831"/>
<keyword evidence="3" id="KW-0479">Metal-binding</keyword>
<keyword evidence="4" id="KW-0276">Fatty acid metabolism</keyword>
<proteinExistence type="inferred from homology"/>
<dbReference type="GO" id="GO:0000287">
    <property type="term" value="F:magnesium ion binding"/>
    <property type="evidence" value="ECO:0007669"/>
    <property type="project" value="InterPro"/>
</dbReference>
<dbReference type="HAMAP" id="MF_00101">
    <property type="entry name" value="AcpS"/>
    <property type="match status" value="1"/>
</dbReference>
<keyword evidence="6" id="KW-0443">Lipid metabolism</keyword>
<dbReference type="EMBL" id="UINC01004087">
    <property type="protein sequence ID" value="SVA11681.1"/>
    <property type="molecule type" value="Genomic_DNA"/>
</dbReference>
<evidence type="ECO:0000256" key="2">
    <source>
        <dbReference type="ARBA" id="ARBA00022679"/>
    </source>
</evidence>
<organism evidence="9">
    <name type="scientific">marine metagenome</name>
    <dbReference type="NCBI Taxonomy" id="408172"/>
    <lineage>
        <taxon>unclassified sequences</taxon>
        <taxon>metagenomes</taxon>
        <taxon>ecological metagenomes</taxon>
    </lineage>
</organism>
<dbReference type="Pfam" id="PF01648">
    <property type="entry name" value="ACPS"/>
    <property type="match status" value="1"/>
</dbReference>
<evidence type="ECO:0000256" key="1">
    <source>
        <dbReference type="ARBA" id="ARBA00022516"/>
    </source>
</evidence>
<evidence type="ECO:0000256" key="7">
    <source>
        <dbReference type="ARBA" id="ARBA00023160"/>
    </source>
</evidence>
<dbReference type="InterPro" id="IPR002582">
    <property type="entry name" value="ACPS"/>
</dbReference>
<gene>
    <name evidence="9" type="ORF">METZ01_LOCUS64535</name>
</gene>
<evidence type="ECO:0000256" key="4">
    <source>
        <dbReference type="ARBA" id="ARBA00022832"/>
    </source>
</evidence>
<evidence type="ECO:0000256" key="3">
    <source>
        <dbReference type="ARBA" id="ARBA00022723"/>
    </source>
</evidence>
<keyword evidence="5" id="KW-0460">Magnesium</keyword>
<evidence type="ECO:0000256" key="6">
    <source>
        <dbReference type="ARBA" id="ARBA00023098"/>
    </source>
</evidence>
<keyword evidence="2" id="KW-0808">Transferase</keyword>
<dbReference type="InterPro" id="IPR037143">
    <property type="entry name" value="4-PPantetheinyl_Trfase_dom_sf"/>
</dbReference>
<dbReference type="NCBIfam" id="TIGR00556">
    <property type="entry name" value="pantethn_trn"/>
    <property type="match status" value="1"/>
</dbReference>
<dbReference type="NCBIfam" id="TIGR00516">
    <property type="entry name" value="acpS"/>
    <property type="match status" value="1"/>
</dbReference>
<keyword evidence="7" id="KW-0275">Fatty acid biosynthesis</keyword>
<sequence>MVNIDRIKKLHHKYGKRFVTKILNSSELELFQQTNDQDRFLANRFAGKEAATKALGTGFSQGITWKDFGVSNKPSGQPELILSNKLEKLFMAKGITSSHISLTDEQPWSMAFVILEKN</sequence>